<dbReference type="SMART" id="SM00034">
    <property type="entry name" value="CLECT"/>
    <property type="match status" value="1"/>
</dbReference>
<proteinExistence type="predicted"/>
<dbReference type="FunCoup" id="A0A6P8Z882">
    <property type="interactions" value="1"/>
</dbReference>
<dbReference type="OrthoDB" id="7758422at2759"/>
<dbReference type="CDD" id="cd00037">
    <property type="entry name" value="CLECT"/>
    <property type="match status" value="1"/>
</dbReference>
<name>A0A6P8Z882_THRPL</name>
<dbReference type="InterPro" id="IPR001304">
    <property type="entry name" value="C-type_lectin-like"/>
</dbReference>
<keyword evidence="3" id="KW-1185">Reference proteome</keyword>
<dbReference type="SUPFAM" id="SSF56436">
    <property type="entry name" value="C-type lectin-like"/>
    <property type="match status" value="1"/>
</dbReference>
<dbReference type="RefSeq" id="XP_034246645.1">
    <property type="nucleotide sequence ID" value="XM_034390754.1"/>
</dbReference>
<reference evidence="4" key="1">
    <citation type="submission" date="2025-08" db="UniProtKB">
        <authorList>
            <consortium name="RefSeq"/>
        </authorList>
    </citation>
    <scope>IDENTIFICATION</scope>
    <source>
        <tissue evidence="4">Total insect</tissue>
    </source>
</reference>
<dbReference type="InterPro" id="IPR050111">
    <property type="entry name" value="C-type_lectin/snaclec_domain"/>
</dbReference>
<accession>A0A6P8Z882</accession>
<evidence type="ECO:0000259" key="2">
    <source>
        <dbReference type="PROSITE" id="PS50041"/>
    </source>
</evidence>
<gene>
    <name evidence="4" type="primary">LOC117648297</name>
</gene>
<sequence>MFRLVLALVVLAVASAAPYLDQDKPRPSLQANRLAVAPLRVGSKRYFLQTVKSNWYRANEFCNYQGMRLATISSQEENDKVAKYIRNSGLGGEYFWIGASDLGERGKYVWMSTGEPLEYTNWLAGEPNHLTDNGEVEHCVHLFDQNLDFTWNDKICSIYYNFICEM</sequence>
<keyword evidence="1" id="KW-0732">Signal</keyword>
<dbReference type="Pfam" id="PF00059">
    <property type="entry name" value="Lectin_C"/>
    <property type="match status" value="1"/>
</dbReference>
<protein>
    <submittedName>
        <fullName evidence="4">C-type lectin 37Db-like</fullName>
    </submittedName>
</protein>
<organism evidence="4">
    <name type="scientific">Thrips palmi</name>
    <name type="common">Melon thrips</name>
    <dbReference type="NCBI Taxonomy" id="161013"/>
    <lineage>
        <taxon>Eukaryota</taxon>
        <taxon>Metazoa</taxon>
        <taxon>Ecdysozoa</taxon>
        <taxon>Arthropoda</taxon>
        <taxon>Hexapoda</taxon>
        <taxon>Insecta</taxon>
        <taxon>Pterygota</taxon>
        <taxon>Neoptera</taxon>
        <taxon>Paraneoptera</taxon>
        <taxon>Thysanoptera</taxon>
        <taxon>Terebrantia</taxon>
        <taxon>Thripoidea</taxon>
        <taxon>Thripidae</taxon>
        <taxon>Thrips</taxon>
    </lineage>
</organism>
<dbReference type="KEGG" id="tpal:117648297"/>
<evidence type="ECO:0000313" key="3">
    <source>
        <dbReference type="Proteomes" id="UP000515158"/>
    </source>
</evidence>
<evidence type="ECO:0000313" key="4">
    <source>
        <dbReference type="RefSeq" id="XP_034246645.1"/>
    </source>
</evidence>
<dbReference type="GeneID" id="117648297"/>
<dbReference type="PANTHER" id="PTHR22803">
    <property type="entry name" value="MANNOSE, PHOSPHOLIPASE, LECTIN RECEPTOR RELATED"/>
    <property type="match status" value="1"/>
</dbReference>
<dbReference type="InterPro" id="IPR016187">
    <property type="entry name" value="CTDL_fold"/>
</dbReference>
<dbReference type="Gene3D" id="3.10.100.10">
    <property type="entry name" value="Mannose-Binding Protein A, subunit A"/>
    <property type="match status" value="1"/>
</dbReference>
<evidence type="ECO:0000256" key="1">
    <source>
        <dbReference type="SAM" id="SignalP"/>
    </source>
</evidence>
<feature type="signal peptide" evidence="1">
    <location>
        <begin position="1"/>
        <end position="16"/>
    </location>
</feature>
<dbReference type="AlphaFoldDB" id="A0A6P8Z882"/>
<feature type="chain" id="PRO_5027575131" evidence="1">
    <location>
        <begin position="17"/>
        <end position="166"/>
    </location>
</feature>
<dbReference type="PROSITE" id="PS50041">
    <property type="entry name" value="C_TYPE_LECTIN_2"/>
    <property type="match status" value="1"/>
</dbReference>
<feature type="domain" description="C-type lectin" evidence="2">
    <location>
        <begin position="41"/>
        <end position="165"/>
    </location>
</feature>
<dbReference type="InParanoid" id="A0A6P8Z882"/>
<dbReference type="InterPro" id="IPR016186">
    <property type="entry name" value="C-type_lectin-like/link_sf"/>
</dbReference>
<dbReference type="Proteomes" id="UP000515158">
    <property type="component" value="Unplaced"/>
</dbReference>